<dbReference type="Gene3D" id="3.10.20.370">
    <property type="match status" value="1"/>
</dbReference>
<dbReference type="InterPro" id="IPR043502">
    <property type="entry name" value="DNA/RNA_pol_sf"/>
</dbReference>
<dbReference type="InterPro" id="IPR050951">
    <property type="entry name" value="Retrovirus_Pol_polyprotein"/>
</dbReference>
<dbReference type="CDD" id="cd01647">
    <property type="entry name" value="RT_LTR"/>
    <property type="match status" value="1"/>
</dbReference>
<dbReference type="AlphaFoldDB" id="A0A164WRA7"/>
<dbReference type="Pfam" id="PF00665">
    <property type="entry name" value="rve"/>
    <property type="match status" value="1"/>
</dbReference>
<dbReference type="Gene3D" id="3.30.420.10">
    <property type="entry name" value="Ribonuclease H-like superfamily/Ribonuclease H"/>
    <property type="match status" value="1"/>
</dbReference>
<dbReference type="Proteomes" id="UP000076858">
    <property type="component" value="Unassembled WGS sequence"/>
</dbReference>
<evidence type="ECO:0000256" key="1">
    <source>
        <dbReference type="ARBA" id="ARBA00022695"/>
    </source>
</evidence>
<keyword evidence="5" id="KW-0511">Multifunctional enzyme</keyword>
<evidence type="ECO:0000256" key="5">
    <source>
        <dbReference type="ARBA" id="ARBA00023268"/>
    </source>
</evidence>
<dbReference type="GO" id="GO:0015074">
    <property type="term" value="P:DNA integration"/>
    <property type="evidence" value="ECO:0007669"/>
    <property type="project" value="InterPro"/>
</dbReference>
<evidence type="ECO:0000313" key="9">
    <source>
        <dbReference type="Proteomes" id="UP000076858"/>
    </source>
</evidence>
<evidence type="ECO:0000256" key="6">
    <source>
        <dbReference type="SAM" id="MobiDB-lite"/>
    </source>
</evidence>
<proteinExistence type="predicted"/>
<dbReference type="GO" id="GO:0003676">
    <property type="term" value="F:nucleic acid binding"/>
    <property type="evidence" value="ECO:0007669"/>
    <property type="project" value="InterPro"/>
</dbReference>
<evidence type="ECO:0000256" key="2">
    <source>
        <dbReference type="ARBA" id="ARBA00022722"/>
    </source>
</evidence>
<evidence type="ECO:0000259" key="7">
    <source>
        <dbReference type="PROSITE" id="PS50994"/>
    </source>
</evidence>
<accession>A0A164WRA7</accession>
<dbReference type="Gene3D" id="3.30.70.270">
    <property type="match status" value="2"/>
</dbReference>
<dbReference type="GO" id="GO:0004519">
    <property type="term" value="F:endonuclease activity"/>
    <property type="evidence" value="ECO:0007669"/>
    <property type="project" value="UniProtKB-KW"/>
</dbReference>
<name>A0A164WRA7_9CRUS</name>
<dbReference type="InterPro" id="IPR041577">
    <property type="entry name" value="RT_RNaseH_2"/>
</dbReference>
<organism evidence="8 9">
    <name type="scientific">Daphnia magna</name>
    <dbReference type="NCBI Taxonomy" id="35525"/>
    <lineage>
        <taxon>Eukaryota</taxon>
        <taxon>Metazoa</taxon>
        <taxon>Ecdysozoa</taxon>
        <taxon>Arthropoda</taxon>
        <taxon>Crustacea</taxon>
        <taxon>Branchiopoda</taxon>
        <taxon>Diplostraca</taxon>
        <taxon>Cladocera</taxon>
        <taxon>Anomopoda</taxon>
        <taxon>Daphniidae</taxon>
        <taxon>Daphnia</taxon>
    </lineage>
</organism>
<dbReference type="PANTHER" id="PTHR37984">
    <property type="entry name" value="PROTEIN CBG26694"/>
    <property type="match status" value="1"/>
</dbReference>
<keyword evidence="1" id="KW-0808">Transferase</keyword>
<evidence type="ECO:0000256" key="3">
    <source>
        <dbReference type="ARBA" id="ARBA00022759"/>
    </source>
</evidence>
<feature type="domain" description="Integrase catalytic" evidence="7">
    <location>
        <begin position="710"/>
        <end position="869"/>
    </location>
</feature>
<dbReference type="SUPFAM" id="SSF56672">
    <property type="entry name" value="DNA/RNA polymerases"/>
    <property type="match status" value="1"/>
</dbReference>
<dbReference type="GO" id="GO:0042575">
    <property type="term" value="C:DNA polymerase complex"/>
    <property type="evidence" value="ECO:0007669"/>
    <property type="project" value="UniProtKB-ARBA"/>
</dbReference>
<dbReference type="STRING" id="35525.A0A164WRA7"/>
<dbReference type="Pfam" id="PF17919">
    <property type="entry name" value="RT_RNaseH_2"/>
    <property type="match status" value="1"/>
</dbReference>
<keyword evidence="4" id="KW-0695">RNA-directed DNA polymerase</keyword>
<feature type="region of interest" description="Disordered" evidence="6">
    <location>
        <begin position="82"/>
        <end position="109"/>
    </location>
</feature>
<dbReference type="InterPro" id="IPR043128">
    <property type="entry name" value="Rev_trsase/Diguanyl_cyclase"/>
</dbReference>
<dbReference type="OrthoDB" id="6364216at2759"/>
<dbReference type="InterPro" id="IPR036397">
    <property type="entry name" value="RNaseH_sf"/>
</dbReference>
<dbReference type="GO" id="GO:0003964">
    <property type="term" value="F:RNA-directed DNA polymerase activity"/>
    <property type="evidence" value="ECO:0007669"/>
    <property type="project" value="UniProtKB-KW"/>
</dbReference>
<keyword evidence="2" id="KW-0540">Nuclease</keyword>
<dbReference type="FunFam" id="3.10.20.370:FF:000001">
    <property type="entry name" value="Retrovirus-related Pol polyprotein from transposon 17.6-like protein"/>
    <property type="match status" value="1"/>
</dbReference>
<dbReference type="PANTHER" id="PTHR37984:SF5">
    <property type="entry name" value="PROTEIN NYNRIN-LIKE"/>
    <property type="match status" value="1"/>
</dbReference>
<feature type="compositionally biased region" description="Acidic residues" evidence="6">
    <location>
        <begin position="949"/>
        <end position="962"/>
    </location>
</feature>
<dbReference type="PROSITE" id="PS50994">
    <property type="entry name" value="INTEGRASE"/>
    <property type="match status" value="1"/>
</dbReference>
<feature type="region of interest" description="Disordered" evidence="6">
    <location>
        <begin position="949"/>
        <end position="974"/>
    </location>
</feature>
<evidence type="ECO:0000256" key="4">
    <source>
        <dbReference type="ARBA" id="ARBA00022918"/>
    </source>
</evidence>
<feature type="compositionally biased region" description="Polar residues" evidence="6">
    <location>
        <begin position="963"/>
        <end position="974"/>
    </location>
</feature>
<gene>
    <name evidence="8" type="ORF">APZ42_021358</name>
</gene>
<dbReference type="EMBL" id="LRGB01001136">
    <property type="protein sequence ID" value="KZS13498.1"/>
    <property type="molecule type" value="Genomic_DNA"/>
</dbReference>
<evidence type="ECO:0000313" key="8">
    <source>
        <dbReference type="EMBL" id="KZS13498.1"/>
    </source>
</evidence>
<dbReference type="SUPFAM" id="SSF53098">
    <property type="entry name" value="Ribonuclease H-like"/>
    <property type="match status" value="1"/>
</dbReference>
<keyword evidence="3" id="KW-0378">Hydrolase</keyword>
<feature type="compositionally biased region" description="Polar residues" evidence="6">
    <location>
        <begin position="87"/>
        <end position="103"/>
    </location>
</feature>
<dbReference type="Gene3D" id="3.10.10.10">
    <property type="entry name" value="HIV Type 1 Reverse Transcriptase, subunit A, domain 1"/>
    <property type="match status" value="1"/>
</dbReference>
<reference evidence="8 9" key="1">
    <citation type="submission" date="2016-03" db="EMBL/GenBank/DDBJ databases">
        <title>EvidentialGene: Evidence-directed Construction of Genes on Genomes.</title>
        <authorList>
            <person name="Gilbert D.G."/>
            <person name="Choi J.-H."/>
            <person name="Mockaitis K."/>
            <person name="Colbourne J."/>
            <person name="Pfrender M."/>
        </authorList>
    </citation>
    <scope>NUCLEOTIDE SEQUENCE [LARGE SCALE GENOMIC DNA]</scope>
    <source>
        <strain evidence="8 9">Xinb3</strain>
        <tissue evidence="8">Complete organism</tissue>
    </source>
</reference>
<comment type="caution">
    <text evidence="8">The sequence shown here is derived from an EMBL/GenBank/DDBJ whole genome shotgun (WGS) entry which is preliminary data.</text>
</comment>
<protein>
    <recommendedName>
        <fullName evidence="7">Integrase catalytic domain-containing protein</fullName>
    </recommendedName>
</protein>
<dbReference type="InterPro" id="IPR001584">
    <property type="entry name" value="Integrase_cat-core"/>
</dbReference>
<keyword evidence="3" id="KW-0255">Endonuclease</keyword>
<keyword evidence="1" id="KW-0548">Nucleotidyltransferase</keyword>
<dbReference type="InterPro" id="IPR012337">
    <property type="entry name" value="RNaseH-like_sf"/>
</dbReference>
<sequence>MFEGKPDENGADWIERVSQVAEAEHWDDARRRQVAIRRIASTALQWHVQTGHEMLEWDDWSAALAFHFTLRVPPAEWGIAPPGFSGIPSSQPQNLHYPQQQLKPHQPLSPRYQGNTVPPPQQPDISAALMAFSGSDWIVQSRTSCIVQEGKIVPVAFKDESGAAKGKTELDVKSLNGGGGEEELELTQKTGGENEPIIGDDIVEHISKNLPNRSWKSGTVSFKPLKLVCIPQDSMLFVYGKIPINYSGTVIVKNTCSRHPEKSWIIPSCLVTVTDGILKIPVMNLSQKTLRLRRSELVAQVSLDFQFQVSIVKNGVPEPEPSAVTCVALQAKEVPKIRSEIKTGDGLSLTEEREILNLLAKHFQCSPSGVDKIGCTGDVEHTIQTGEANPVFCQPYRVSKFERDLINEKLGEMLRDGINQPSQSPWSSPVVLVRKKSGDHRFCVDYRRLNAVTKRDVYPLPRMDDVFDCLAGAKIFSSLDLASGYWLVSVADSDRYKTAYFPAAYGPCTRAVKVENVPCLFGRYFGVWEDIWGTPGEIATSARGARKSQLNPQSKKMCVWNVSGLASFYRKFIADFVAIAHPLHALLKKNARWVWGETQEKAKGTLVKRLCHTPVLAHFDDKLEVEIQTNASYLGLEAVLMQPAENGPRPIAFISRRMTDAEGRHHSNELECLALVWALKKFQCYVYGRPFQCFKHVSRPHAGLLQPIPPPSHPFHTIGVDHLGPLKETDGGNVHVVVAIDYLTKWVEAEAVPTTATIHLAQFIKNQVINRHGVTIRIISDQGSAFTSAEMDEEVKLWGVKHVLASAEHPQTNGLIDRMNRSLTSTLAAYLNPTHNNWDNLLPDAIAAINTAKQSTTEYSPFQLVYGRTPNPAGDNAFDWPNECPETREEFLRRVSAMRRAIVRQVCPTTYLVEDLPAKRIRKRWRRFNAHVCQLKLFRLRVEEEIDDEVSENEAEDVDDSETGSSTIISGHAR</sequence>
<keyword evidence="9" id="KW-1185">Reference proteome</keyword>